<dbReference type="EC" id="2.7.11.1" evidence="6"/>
<dbReference type="CDD" id="cd17808">
    <property type="entry name" value="HipA_Ec_like"/>
    <property type="match status" value="1"/>
</dbReference>
<evidence type="ECO:0000313" key="6">
    <source>
        <dbReference type="EMBL" id="OEZ97498.1"/>
    </source>
</evidence>
<keyword evidence="7" id="KW-1185">Reference proteome</keyword>
<dbReference type="InterPro" id="IPR017508">
    <property type="entry name" value="HipA_N1"/>
</dbReference>
<feature type="domain" description="HipA-like C-terminal" evidence="4">
    <location>
        <begin position="157"/>
        <end position="412"/>
    </location>
</feature>
<dbReference type="PANTHER" id="PTHR37419">
    <property type="entry name" value="SERINE/THREONINE-PROTEIN KINASE TOXIN HIPA"/>
    <property type="match status" value="1"/>
</dbReference>
<comment type="caution">
    <text evidence="6">The sequence shown here is derived from an EMBL/GenBank/DDBJ whole genome shotgun (WGS) entry which is preliminary data.</text>
</comment>
<evidence type="ECO:0000256" key="1">
    <source>
        <dbReference type="ARBA" id="ARBA00010164"/>
    </source>
</evidence>
<dbReference type="EMBL" id="LROM01000097">
    <property type="protein sequence ID" value="OEZ97498.1"/>
    <property type="molecule type" value="Genomic_DNA"/>
</dbReference>
<dbReference type="PATRIC" id="fig|762836.4.peg.3648"/>
<dbReference type="GO" id="GO:0005829">
    <property type="term" value="C:cytosol"/>
    <property type="evidence" value="ECO:0007669"/>
    <property type="project" value="TreeGrafter"/>
</dbReference>
<keyword evidence="3 6" id="KW-0418">Kinase</keyword>
<organism evidence="6 7">
    <name type="scientific">Duganella phyllosphaerae</name>
    <dbReference type="NCBI Taxonomy" id="762836"/>
    <lineage>
        <taxon>Bacteria</taxon>
        <taxon>Pseudomonadati</taxon>
        <taxon>Pseudomonadota</taxon>
        <taxon>Betaproteobacteria</taxon>
        <taxon>Burkholderiales</taxon>
        <taxon>Oxalobacteraceae</taxon>
        <taxon>Telluria group</taxon>
        <taxon>Duganella</taxon>
    </lineage>
</organism>
<evidence type="ECO:0000256" key="3">
    <source>
        <dbReference type="ARBA" id="ARBA00022777"/>
    </source>
</evidence>
<dbReference type="OrthoDB" id="9805913at2"/>
<feature type="domain" description="HipA N-terminal subdomain 1" evidence="5">
    <location>
        <begin position="13"/>
        <end position="107"/>
    </location>
</feature>
<dbReference type="AlphaFoldDB" id="A0A1E7WGA8"/>
<gene>
    <name evidence="6" type="primary">hipA_3</name>
    <name evidence="6" type="ORF">DUPY_35390</name>
</gene>
<dbReference type="InterPro" id="IPR012893">
    <property type="entry name" value="HipA-like_C"/>
</dbReference>
<sequence>MGRKSHSQSLGLWMNGFFLGTWTSHGETLQYADEWVQHHAGRPLSRSLPFRPGNRPYSGPAVEAWFENLLPDSKEIRERVARRYHTASTGAFDLLAEIGRDCVGALQRMPAGIVPAGPGPLQATALDEGEVARILQATVTPQNVLGASDDDNDAFRISIAGAQEKTALLFYQGKWQRPLGSTPTSHILKLPLGLVGAMRADMSSSVENEWLCSLILDAYGLPVAKCTPVRFEETKALAVERFDCRWWGESADHLRRLPQEDMCQATGTPSGLKYESHGGPGVEDIMKLLQGSSNRTADRLVFFQSQVVFWMLCATDGHAKNFSIFLRAKSTFAMTPLHDVLSAYPVLGTGSHQVSPFMAKMAMAVRSANTHYKMRDILRRHWIAVGERYGIVTPDGRPVAAVLDDLVERTTAVIKAVRAQLPNDFPDLVAETILAGLQDAANKLAR</sequence>
<evidence type="ECO:0000259" key="4">
    <source>
        <dbReference type="Pfam" id="PF07804"/>
    </source>
</evidence>
<dbReference type="GO" id="GO:0004674">
    <property type="term" value="F:protein serine/threonine kinase activity"/>
    <property type="evidence" value="ECO:0007669"/>
    <property type="project" value="UniProtKB-EC"/>
</dbReference>
<protein>
    <submittedName>
        <fullName evidence="6">Serine/threonine-protein kinase HipA</fullName>
        <ecNumber evidence="6">2.7.11.1</ecNumber>
    </submittedName>
</protein>
<name>A0A1E7WGA8_9BURK</name>
<proteinExistence type="inferred from homology"/>
<comment type="similarity">
    <text evidence="1">Belongs to the HipA Ser/Thr kinase family.</text>
</comment>
<keyword evidence="2 6" id="KW-0808">Transferase</keyword>
<accession>A0A1E7WGA8</accession>
<reference evidence="7" key="1">
    <citation type="journal article" date="2016" name="Front. Microbiol.">
        <title>Molecular Keys to the Janthinobacterium and Duganella spp. Interaction with the Plant Pathogen Fusarium graminearum.</title>
        <authorList>
            <person name="Haack F.S."/>
            <person name="Poehlein A."/>
            <person name="Kroger C."/>
            <person name="Voigt C.A."/>
            <person name="Piepenbring M."/>
            <person name="Bode H.B."/>
            <person name="Daniel R."/>
            <person name="Schafer W."/>
            <person name="Streit W.R."/>
        </authorList>
    </citation>
    <scope>NUCLEOTIDE SEQUENCE [LARGE SCALE GENOMIC DNA]</scope>
    <source>
        <strain evidence="7">T54</strain>
    </source>
</reference>
<evidence type="ECO:0000256" key="2">
    <source>
        <dbReference type="ARBA" id="ARBA00022679"/>
    </source>
</evidence>
<dbReference type="InterPro" id="IPR052028">
    <property type="entry name" value="HipA_Ser/Thr_kinase"/>
</dbReference>
<dbReference type="PANTHER" id="PTHR37419:SF1">
    <property type="entry name" value="SERINE_THREONINE-PROTEIN KINASE TOXIN HIPA"/>
    <property type="match status" value="1"/>
</dbReference>
<evidence type="ECO:0000313" key="7">
    <source>
        <dbReference type="Proteomes" id="UP000175989"/>
    </source>
</evidence>
<dbReference type="Proteomes" id="UP000175989">
    <property type="component" value="Unassembled WGS sequence"/>
</dbReference>
<dbReference type="RefSeq" id="WP_070249715.1">
    <property type="nucleotide sequence ID" value="NZ_LROM01000097.1"/>
</dbReference>
<evidence type="ECO:0000259" key="5">
    <source>
        <dbReference type="Pfam" id="PF13657"/>
    </source>
</evidence>
<dbReference type="Pfam" id="PF13657">
    <property type="entry name" value="Couple_hipA"/>
    <property type="match status" value="1"/>
</dbReference>
<dbReference type="Pfam" id="PF07804">
    <property type="entry name" value="HipA_C"/>
    <property type="match status" value="1"/>
</dbReference>
<dbReference type="NCBIfam" id="TIGR03071">
    <property type="entry name" value="couple_hipA"/>
    <property type="match status" value="1"/>
</dbReference>